<dbReference type="SFLD" id="SFLDG01129">
    <property type="entry name" value="C1.5:_HAD__Beta-PGM__Phosphata"/>
    <property type="match status" value="1"/>
</dbReference>
<dbReference type="InterPro" id="IPR023214">
    <property type="entry name" value="HAD_sf"/>
</dbReference>
<dbReference type="InterPro" id="IPR006439">
    <property type="entry name" value="HAD-SF_hydro_IA"/>
</dbReference>
<organism evidence="1 2">
    <name type="scientific">Humisphaera borealis</name>
    <dbReference type="NCBI Taxonomy" id="2807512"/>
    <lineage>
        <taxon>Bacteria</taxon>
        <taxon>Pseudomonadati</taxon>
        <taxon>Planctomycetota</taxon>
        <taxon>Phycisphaerae</taxon>
        <taxon>Tepidisphaerales</taxon>
        <taxon>Tepidisphaeraceae</taxon>
        <taxon>Humisphaera</taxon>
    </lineage>
</organism>
<reference evidence="1 2" key="1">
    <citation type="submission" date="2020-10" db="EMBL/GenBank/DDBJ databases">
        <title>Wide distribution of Phycisphaera-like planctomycetes from WD2101 soil group in peatlands and genome analysis of the first cultivated representative.</title>
        <authorList>
            <person name="Dedysh S.N."/>
            <person name="Beletsky A.V."/>
            <person name="Ivanova A."/>
            <person name="Kulichevskaya I.S."/>
            <person name="Suzina N.E."/>
            <person name="Philippov D.A."/>
            <person name="Rakitin A.L."/>
            <person name="Mardanov A.V."/>
            <person name="Ravin N.V."/>
        </authorList>
    </citation>
    <scope>NUCLEOTIDE SEQUENCE [LARGE SCALE GENOMIC DNA]</scope>
    <source>
        <strain evidence="1 2">M1803</strain>
    </source>
</reference>
<keyword evidence="2" id="KW-1185">Reference proteome</keyword>
<dbReference type="GO" id="GO:0016787">
    <property type="term" value="F:hydrolase activity"/>
    <property type="evidence" value="ECO:0007669"/>
    <property type="project" value="UniProtKB-KW"/>
</dbReference>
<dbReference type="InterPro" id="IPR036412">
    <property type="entry name" value="HAD-like_sf"/>
</dbReference>
<proteinExistence type="predicted"/>
<accession>A0A7M2WQ80</accession>
<evidence type="ECO:0000313" key="2">
    <source>
        <dbReference type="Proteomes" id="UP000593765"/>
    </source>
</evidence>
<sequence>MSLITPDQTPAAVLFDMDGTLTEPMLDFPRIKREMGIGDQPILEALAAMSPGDRAAAEAVLLRHEGEAARLSRLNPGCREVLALLERSGIRTALITRNSRSSVQTVLQTHQLAIQVLISREDAAPKPDPEPLYHACRRLDVSPGEVWMVGDGEFDVQAGLNAGARTVWVSHGRLKHFPETPWQEVTDLWALEALLGKHLTP</sequence>
<dbReference type="PANTHER" id="PTHR43885">
    <property type="entry name" value="HALOACID DEHALOGENASE-LIKE HYDROLASE"/>
    <property type="match status" value="1"/>
</dbReference>
<dbReference type="Pfam" id="PF00702">
    <property type="entry name" value="Hydrolase"/>
    <property type="match status" value="1"/>
</dbReference>
<dbReference type="SFLD" id="SFLDS00003">
    <property type="entry name" value="Haloacid_Dehalogenase"/>
    <property type="match status" value="1"/>
</dbReference>
<dbReference type="NCBIfam" id="TIGR01509">
    <property type="entry name" value="HAD-SF-IA-v3"/>
    <property type="match status" value="1"/>
</dbReference>
<dbReference type="RefSeq" id="WP_206290302.1">
    <property type="nucleotide sequence ID" value="NZ_CP063458.1"/>
</dbReference>
<dbReference type="PANTHER" id="PTHR43885:SF1">
    <property type="entry name" value="SUPERFAMILY HYDROLASE, PUTATIVE (AFU_ORTHOLOGUE AFUA_4G13290)-RELATED"/>
    <property type="match status" value="1"/>
</dbReference>
<dbReference type="AlphaFoldDB" id="A0A7M2WQ80"/>
<evidence type="ECO:0000313" key="1">
    <source>
        <dbReference type="EMBL" id="QOV87402.1"/>
    </source>
</evidence>
<protein>
    <submittedName>
        <fullName evidence="1">HAD family hydrolase</fullName>
    </submittedName>
</protein>
<dbReference type="EMBL" id="CP063458">
    <property type="protein sequence ID" value="QOV87402.1"/>
    <property type="molecule type" value="Genomic_DNA"/>
</dbReference>
<keyword evidence="1" id="KW-0378">Hydrolase</keyword>
<gene>
    <name evidence="1" type="ORF">IPV69_13990</name>
</gene>
<dbReference type="Gene3D" id="3.40.50.1000">
    <property type="entry name" value="HAD superfamily/HAD-like"/>
    <property type="match status" value="1"/>
</dbReference>
<dbReference type="Proteomes" id="UP000593765">
    <property type="component" value="Chromosome"/>
</dbReference>
<dbReference type="NCBIfam" id="TIGR01549">
    <property type="entry name" value="HAD-SF-IA-v1"/>
    <property type="match status" value="1"/>
</dbReference>
<name>A0A7M2WQ80_9BACT</name>
<dbReference type="Gene3D" id="1.10.260.80">
    <property type="match status" value="1"/>
</dbReference>
<dbReference type="KEGG" id="hbs:IPV69_13990"/>
<dbReference type="SUPFAM" id="SSF56784">
    <property type="entry name" value="HAD-like"/>
    <property type="match status" value="1"/>
</dbReference>